<dbReference type="EMBL" id="JAIWYP010000004">
    <property type="protein sequence ID" value="KAH3840150.1"/>
    <property type="molecule type" value="Genomic_DNA"/>
</dbReference>
<dbReference type="PANTHER" id="PTHR18957">
    <property type="entry name" value="CENTLEIN"/>
    <property type="match status" value="1"/>
</dbReference>
<dbReference type="PANTHER" id="PTHR18957:SF0">
    <property type="entry name" value="CENTLEIN"/>
    <property type="match status" value="1"/>
</dbReference>
<name>A0A9D4QS03_DREPO</name>
<dbReference type="GO" id="GO:0005814">
    <property type="term" value="C:centriole"/>
    <property type="evidence" value="ECO:0007669"/>
    <property type="project" value="TreeGrafter"/>
</dbReference>
<gene>
    <name evidence="1" type="ORF">DPMN_113594</name>
</gene>
<proteinExistence type="predicted"/>
<comment type="caution">
    <text evidence="1">The sequence shown here is derived from an EMBL/GenBank/DDBJ whole genome shotgun (WGS) entry which is preliminary data.</text>
</comment>
<dbReference type="Proteomes" id="UP000828390">
    <property type="component" value="Unassembled WGS sequence"/>
</dbReference>
<reference evidence="1" key="1">
    <citation type="journal article" date="2019" name="bioRxiv">
        <title>The Genome of the Zebra Mussel, Dreissena polymorpha: A Resource for Invasive Species Research.</title>
        <authorList>
            <person name="McCartney M.A."/>
            <person name="Auch B."/>
            <person name="Kono T."/>
            <person name="Mallez S."/>
            <person name="Zhang Y."/>
            <person name="Obille A."/>
            <person name="Becker A."/>
            <person name="Abrahante J.E."/>
            <person name="Garbe J."/>
            <person name="Badalamenti J.P."/>
            <person name="Herman A."/>
            <person name="Mangelson H."/>
            <person name="Liachko I."/>
            <person name="Sullivan S."/>
            <person name="Sone E.D."/>
            <person name="Koren S."/>
            <person name="Silverstein K.A.T."/>
            <person name="Beckman K.B."/>
            <person name="Gohl D.M."/>
        </authorList>
    </citation>
    <scope>NUCLEOTIDE SEQUENCE</scope>
    <source>
        <strain evidence="1">Duluth1</strain>
        <tissue evidence="1">Whole animal</tissue>
    </source>
</reference>
<accession>A0A9D4QS03</accession>
<reference evidence="1" key="2">
    <citation type="submission" date="2020-11" db="EMBL/GenBank/DDBJ databases">
        <authorList>
            <person name="McCartney M.A."/>
            <person name="Auch B."/>
            <person name="Kono T."/>
            <person name="Mallez S."/>
            <person name="Becker A."/>
            <person name="Gohl D.M."/>
            <person name="Silverstein K.A.T."/>
            <person name="Koren S."/>
            <person name="Bechman K.B."/>
            <person name="Herman A."/>
            <person name="Abrahante J.E."/>
            <person name="Garbe J."/>
        </authorList>
    </citation>
    <scope>NUCLEOTIDE SEQUENCE</scope>
    <source>
        <strain evidence="1">Duluth1</strain>
        <tissue evidence="1">Whole animal</tissue>
    </source>
</reference>
<dbReference type="InterPro" id="IPR038810">
    <property type="entry name" value="CNTLN"/>
</dbReference>
<dbReference type="GO" id="GO:0005813">
    <property type="term" value="C:centrosome"/>
    <property type="evidence" value="ECO:0007669"/>
    <property type="project" value="TreeGrafter"/>
</dbReference>
<keyword evidence="2" id="KW-1185">Reference proteome</keyword>
<evidence type="ECO:0000313" key="2">
    <source>
        <dbReference type="Proteomes" id="UP000828390"/>
    </source>
</evidence>
<evidence type="ECO:0000313" key="1">
    <source>
        <dbReference type="EMBL" id="KAH3840150.1"/>
    </source>
</evidence>
<dbReference type="GO" id="GO:0010457">
    <property type="term" value="P:centriole-centriole cohesion"/>
    <property type="evidence" value="ECO:0007669"/>
    <property type="project" value="TreeGrafter"/>
</dbReference>
<sequence>MLSGDVTTPSTCFATKRFGRESTLTVKLWFCDKYLRIMATVADREISRLLEENRLLSQDLKNSQADKDFVWSLWKKLQVSNPDVTQAVGLVVQREQERCEARDRRVLEILQRKDERIEELQANLAYKQRELSTNTVK</sequence>
<organism evidence="1 2">
    <name type="scientific">Dreissena polymorpha</name>
    <name type="common">Zebra mussel</name>
    <name type="synonym">Mytilus polymorpha</name>
    <dbReference type="NCBI Taxonomy" id="45954"/>
    <lineage>
        <taxon>Eukaryota</taxon>
        <taxon>Metazoa</taxon>
        <taxon>Spiralia</taxon>
        <taxon>Lophotrochozoa</taxon>
        <taxon>Mollusca</taxon>
        <taxon>Bivalvia</taxon>
        <taxon>Autobranchia</taxon>
        <taxon>Heteroconchia</taxon>
        <taxon>Euheterodonta</taxon>
        <taxon>Imparidentia</taxon>
        <taxon>Neoheterodontei</taxon>
        <taxon>Myida</taxon>
        <taxon>Dreissenoidea</taxon>
        <taxon>Dreissenidae</taxon>
        <taxon>Dreissena</taxon>
    </lineage>
</organism>
<protein>
    <submittedName>
        <fullName evidence="1">Uncharacterized protein</fullName>
    </submittedName>
</protein>
<dbReference type="AlphaFoldDB" id="A0A9D4QS03"/>